<sequence length="180" mass="20335">MYWQPSLLGIAGLAMMVHPIVAQARIYVSVEQAQQLLFPNQRLTKHPIIVTNDLQERMRVASSIRYPFVGERIWRGPDGSWLIIDEVVGKHEMITYAVGIAPNGSVKGIEILEYVESYGYEVADSQWRQQFIGKTANDPIKLNRDIQNISGATLSSKHLTDGVKRVLILYELALKEASRK</sequence>
<reference evidence="8" key="1">
    <citation type="submission" date="2018-06" db="EMBL/GenBank/DDBJ databases">
        <title>Description of a new Polynucleobacter species.</title>
        <authorList>
            <person name="Hahn M.W."/>
        </authorList>
    </citation>
    <scope>NUCLEOTIDE SEQUENCE [LARGE SCALE GENOMIC DNA]</scope>
    <source>
        <strain evidence="8">MG-25-Pas1-D2</strain>
    </source>
</reference>
<keyword evidence="5" id="KW-0249">Electron transport</keyword>
<protein>
    <submittedName>
        <fullName evidence="7">FMN-binding protein</fullName>
    </submittedName>
</protein>
<keyword evidence="2" id="KW-0597">Phosphoprotein</keyword>
<keyword evidence="1" id="KW-0813">Transport</keyword>
<evidence type="ECO:0000259" key="6">
    <source>
        <dbReference type="SMART" id="SM00900"/>
    </source>
</evidence>
<organism evidence="7 8">
    <name type="scientific">Polynucleobacter paneuropaeus</name>
    <dbReference type="NCBI Taxonomy" id="2527775"/>
    <lineage>
        <taxon>Bacteria</taxon>
        <taxon>Pseudomonadati</taxon>
        <taxon>Pseudomonadota</taxon>
        <taxon>Betaproteobacteria</taxon>
        <taxon>Burkholderiales</taxon>
        <taxon>Burkholderiaceae</taxon>
        <taxon>Polynucleobacter</taxon>
    </lineage>
</organism>
<dbReference type="InterPro" id="IPR010209">
    <property type="entry name" value="Ion_transpt_RnfG/RsxG"/>
</dbReference>
<dbReference type="GO" id="GO:0009055">
    <property type="term" value="F:electron transfer activity"/>
    <property type="evidence" value="ECO:0007669"/>
    <property type="project" value="InterPro"/>
</dbReference>
<dbReference type="GO" id="GO:0005886">
    <property type="term" value="C:plasma membrane"/>
    <property type="evidence" value="ECO:0007669"/>
    <property type="project" value="InterPro"/>
</dbReference>
<evidence type="ECO:0000256" key="4">
    <source>
        <dbReference type="ARBA" id="ARBA00022643"/>
    </source>
</evidence>
<dbReference type="AlphaFoldDB" id="A0A2Z4JVD4"/>
<proteinExistence type="predicted"/>
<dbReference type="Proteomes" id="UP000248592">
    <property type="component" value="Chromosome"/>
</dbReference>
<feature type="domain" description="FMN-binding" evidence="6">
    <location>
        <begin position="89"/>
        <end position="170"/>
    </location>
</feature>
<evidence type="ECO:0000313" key="8">
    <source>
        <dbReference type="Proteomes" id="UP000248592"/>
    </source>
</evidence>
<dbReference type="Pfam" id="PF04205">
    <property type="entry name" value="FMN_bind"/>
    <property type="match status" value="1"/>
</dbReference>
<evidence type="ECO:0000256" key="5">
    <source>
        <dbReference type="ARBA" id="ARBA00022982"/>
    </source>
</evidence>
<evidence type="ECO:0000256" key="3">
    <source>
        <dbReference type="ARBA" id="ARBA00022630"/>
    </source>
</evidence>
<name>A0A2Z4JVD4_9BURK</name>
<accession>A0A2Z4JVD4</accession>
<dbReference type="GO" id="GO:0022900">
    <property type="term" value="P:electron transport chain"/>
    <property type="evidence" value="ECO:0007669"/>
    <property type="project" value="InterPro"/>
</dbReference>
<evidence type="ECO:0000256" key="2">
    <source>
        <dbReference type="ARBA" id="ARBA00022553"/>
    </source>
</evidence>
<keyword evidence="4" id="KW-0288">FMN</keyword>
<dbReference type="GO" id="GO:0010181">
    <property type="term" value="F:FMN binding"/>
    <property type="evidence" value="ECO:0007669"/>
    <property type="project" value="InterPro"/>
</dbReference>
<evidence type="ECO:0000313" key="7">
    <source>
        <dbReference type="EMBL" id="AWW50703.1"/>
    </source>
</evidence>
<dbReference type="SMART" id="SM00900">
    <property type="entry name" value="FMN_bind"/>
    <property type="match status" value="1"/>
</dbReference>
<dbReference type="EMBL" id="CP030085">
    <property type="protein sequence ID" value="AWW50703.1"/>
    <property type="molecule type" value="Genomic_DNA"/>
</dbReference>
<keyword evidence="3" id="KW-0285">Flavoprotein</keyword>
<dbReference type="PANTHER" id="PTHR36118">
    <property type="entry name" value="ION-TRANSLOCATING OXIDOREDUCTASE COMPLEX SUBUNIT G"/>
    <property type="match status" value="1"/>
</dbReference>
<dbReference type="InterPro" id="IPR007329">
    <property type="entry name" value="FMN-bd"/>
</dbReference>
<dbReference type="PANTHER" id="PTHR36118:SF1">
    <property type="entry name" value="ION-TRANSLOCATING OXIDOREDUCTASE COMPLEX SUBUNIT G"/>
    <property type="match status" value="1"/>
</dbReference>
<evidence type="ECO:0000256" key="1">
    <source>
        <dbReference type="ARBA" id="ARBA00022448"/>
    </source>
</evidence>
<gene>
    <name evidence="7" type="ORF">Pas1_07215</name>
</gene>